<evidence type="ECO:0000313" key="2">
    <source>
        <dbReference type="Proteomes" id="UP000181897"/>
    </source>
</evidence>
<sequence length="94" mass="10687">MTDIFDRDQVAAHVVSHPERFCRVPAVLAAQWAYLKLRRGQPVRFDRLGEPAYLIDRPEASPLAVDLAERSPRISAAVARRKAQFLPPEQWPTP</sequence>
<keyword evidence="2" id="KW-1185">Reference proteome</keyword>
<evidence type="ECO:0000313" key="1">
    <source>
        <dbReference type="EMBL" id="APE45371.1"/>
    </source>
</evidence>
<dbReference type="STRING" id="1917485.BOO69_08170"/>
<dbReference type="AlphaFoldDB" id="A0A1J0WMA2"/>
<accession>A0A1J0WMA2</accession>
<dbReference type="KEGG" id="suam:BOO69_08170"/>
<reference evidence="1 2" key="1">
    <citation type="submission" date="2016-11" db="EMBL/GenBank/DDBJ databases">
        <title>Complete genome sequence of Sulfitobacter sp. AM1-D1, a toxic bacteria associated with marine dinoflagellate Alexandrium minutum in East China Sea.</title>
        <authorList>
            <person name="Yang Q."/>
            <person name="Zhang X."/>
            <person name="Tian X."/>
        </authorList>
    </citation>
    <scope>NUCLEOTIDE SEQUENCE [LARGE SCALE GENOMIC DNA]</scope>
    <source>
        <strain evidence="1 2">AM1-D1</strain>
    </source>
</reference>
<organism evidence="1 2">
    <name type="scientific">Sulfitobacter alexandrii</name>
    <dbReference type="NCBI Taxonomy" id="1917485"/>
    <lineage>
        <taxon>Bacteria</taxon>
        <taxon>Pseudomonadati</taxon>
        <taxon>Pseudomonadota</taxon>
        <taxon>Alphaproteobacteria</taxon>
        <taxon>Rhodobacterales</taxon>
        <taxon>Roseobacteraceae</taxon>
        <taxon>Sulfitobacter</taxon>
    </lineage>
</organism>
<name>A0A1J0WMA2_9RHOB</name>
<gene>
    <name evidence="1" type="ORF">BOO69_08170</name>
</gene>
<proteinExistence type="predicted"/>
<dbReference type="Proteomes" id="UP000181897">
    <property type="component" value="Chromosome"/>
</dbReference>
<dbReference type="EMBL" id="CP018076">
    <property type="protein sequence ID" value="APE45371.1"/>
    <property type="molecule type" value="Genomic_DNA"/>
</dbReference>
<protein>
    <submittedName>
        <fullName evidence="1">Uncharacterized protein</fullName>
    </submittedName>
</protein>